<dbReference type="EMBL" id="BGZK01000311">
    <property type="protein sequence ID" value="GBP35915.1"/>
    <property type="molecule type" value="Genomic_DNA"/>
</dbReference>
<sequence>MGYNKRGRGLSHQEDSCGLRSVSAVGGKVASLEERQKRYAEGSTWEITKCFFPRAEQAYRVLKQIAMTSQVAPTLTGHGGFAQYLFRFKLQEDSPYCACDPSKIQDMLHVLEDCDMFHRERVALEAGIDVRISRRHFPEIMEDKVKIDKFLKFCGTVVKTCGKLNGK</sequence>
<accession>A0A4C1VE52</accession>
<reference evidence="1 2" key="1">
    <citation type="journal article" date="2019" name="Commun. Biol.">
        <title>The bagworm genome reveals a unique fibroin gene that provides high tensile strength.</title>
        <authorList>
            <person name="Kono N."/>
            <person name="Nakamura H."/>
            <person name="Ohtoshi R."/>
            <person name="Tomita M."/>
            <person name="Numata K."/>
            <person name="Arakawa K."/>
        </authorList>
    </citation>
    <scope>NUCLEOTIDE SEQUENCE [LARGE SCALE GENOMIC DNA]</scope>
</reference>
<evidence type="ECO:0000313" key="2">
    <source>
        <dbReference type="Proteomes" id="UP000299102"/>
    </source>
</evidence>
<name>A0A4C1VE52_EUMVA</name>
<comment type="caution">
    <text evidence="1">The sequence shown here is derived from an EMBL/GenBank/DDBJ whole genome shotgun (WGS) entry which is preliminary data.</text>
</comment>
<protein>
    <recommendedName>
        <fullName evidence="3">Retrovirus-related Pol polyprotein from type-1 retrotransposable element R1 3</fullName>
    </recommendedName>
</protein>
<keyword evidence="2" id="KW-1185">Reference proteome</keyword>
<proteinExistence type="predicted"/>
<dbReference type="Proteomes" id="UP000299102">
    <property type="component" value="Unassembled WGS sequence"/>
</dbReference>
<gene>
    <name evidence="1" type="ORF">EVAR_23164_1</name>
</gene>
<dbReference type="AlphaFoldDB" id="A0A4C1VE52"/>
<evidence type="ECO:0000313" key="1">
    <source>
        <dbReference type="EMBL" id="GBP35915.1"/>
    </source>
</evidence>
<dbReference type="OrthoDB" id="411823at2759"/>
<evidence type="ECO:0008006" key="3">
    <source>
        <dbReference type="Google" id="ProtNLM"/>
    </source>
</evidence>
<organism evidence="1 2">
    <name type="scientific">Eumeta variegata</name>
    <name type="common">Bagworm moth</name>
    <name type="synonym">Eumeta japonica</name>
    <dbReference type="NCBI Taxonomy" id="151549"/>
    <lineage>
        <taxon>Eukaryota</taxon>
        <taxon>Metazoa</taxon>
        <taxon>Ecdysozoa</taxon>
        <taxon>Arthropoda</taxon>
        <taxon>Hexapoda</taxon>
        <taxon>Insecta</taxon>
        <taxon>Pterygota</taxon>
        <taxon>Neoptera</taxon>
        <taxon>Endopterygota</taxon>
        <taxon>Lepidoptera</taxon>
        <taxon>Glossata</taxon>
        <taxon>Ditrysia</taxon>
        <taxon>Tineoidea</taxon>
        <taxon>Psychidae</taxon>
        <taxon>Oiketicinae</taxon>
        <taxon>Eumeta</taxon>
    </lineage>
</organism>